<evidence type="ECO:0000313" key="5">
    <source>
        <dbReference type="EMBL" id="MBR7794563.1"/>
    </source>
</evidence>
<dbReference type="GO" id="GO:0070205">
    <property type="term" value="F:2-succinyl-6-hydroxy-2,4-cyclohexadiene-1-carboxylate synthase activity"/>
    <property type="evidence" value="ECO:0007669"/>
    <property type="project" value="UniProtKB-UniRule"/>
</dbReference>
<dbReference type="HAMAP" id="MF_01660">
    <property type="entry name" value="MenH"/>
    <property type="match status" value="1"/>
</dbReference>
<dbReference type="PANTHER" id="PTHR42916">
    <property type="entry name" value="2-SUCCINYL-5-ENOLPYRUVYL-6-HYDROXY-3-CYCLOHEXENE-1-CARBOXYLATE SYNTHASE"/>
    <property type="match status" value="1"/>
</dbReference>
<keyword evidence="1 3" id="KW-0474">Menaquinone biosynthesis</keyword>
<gene>
    <name evidence="3 5" type="primary">menH</name>
    <name evidence="5" type="ORF">KCX74_00730</name>
</gene>
<comment type="pathway">
    <text evidence="3">Quinol/quinone metabolism; 1,4-dihydroxy-2-naphthoate biosynthesis; 1,4-dihydroxy-2-naphthoate from chorismate: step 3/7.</text>
</comment>
<dbReference type="SUPFAM" id="SSF53474">
    <property type="entry name" value="alpha/beta-Hydrolases"/>
    <property type="match status" value="1"/>
</dbReference>
<evidence type="ECO:0000256" key="1">
    <source>
        <dbReference type="ARBA" id="ARBA00022428"/>
    </source>
</evidence>
<dbReference type="EC" id="4.2.99.20" evidence="3"/>
<evidence type="ECO:0000313" key="6">
    <source>
        <dbReference type="Proteomes" id="UP000675284"/>
    </source>
</evidence>
<sequence>MLHGFTGSSRTWNYFVNKWKNKWTLITIDLPGHGKTKAKEKSMEACCKDLDALFNALKLSSFCLLGYSMGGRTAISYAIHYPEKIKALLLESTSPGIDTLEERVQRQENDRILANRILEQGLDWFVSYWENIPLFQSQTSLPLEIKQSVRYERHMQSKTGLADSLLHMGTGFQPSWWDALARLTKPVLLLAGELDKKYCELMKEMDNRFPQSLLTIVSEAGHAIHVEKPEIFGKIVSEYITDIYLADICN</sequence>
<comment type="catalytic activity">
    <reaction evidence="3">
        <text>5-enolpyruvoyl-6-hydroxy-2-succinyl-cyclohex-3-ene-1-carboxylate = (1R,6R)-6-hydroxy-2-succinyl-cyclohexa-2,4-diene-1-carboxylate + pyruvate</text>
        <dbReference type="Rhea" id="RHEA:25597"/>
        <dbReference type="ChEBI" id="CHEBI:15361"/>
        <dbReference type="ChEBI" id="CHEBI:58689"/>
        <dbReference type="ChEBI" id="CHEBI:58818"/>
        <dbReference type="EC" id="4.2.99.20"/>
    </reaction>
</comment>
<evidence type="ECO:0000256" key="2">
    <source>
        <dbReference type="ARBA" id="ARBA00023239"/>
    </source>
</evidence>
<evidence type="ECO:0000259" key="4">
    <source>
        <dbReference type="Pfam" id="PF00561"/>
    </source>
</evidence>
<keyword evidence="2 3" id="KW-0456">Lyase</keyword>
<comment type="caution">
    <text evidence="5">The sequence shown here is derived from an EMBL/GenBank/DDBJ whole genome shotgun (WGS) entry which is preliminary data.</text>
</comment>
<accession>A0A941DUL6</accession>
<name>A0A941DUL6_9BACI</name>
<dbReference type="AlphaFoldDB" id="A0A941DUL6"/>
<dbReference type="Pfam" id="PF00561">
    <property type="entry name" value="Abhydrolase_1"/>
    <property type="match status" value="1"/>
</dbReference>
<comment type="similarity">
    <text evidence="3">Belongs to the AB hydrolase superfamily. MenH family.</text>
</comment>
<dbReference type="Proteomes" id="UP000675284">
    <property type="component" value="Unassembled WGS sequence"/>
</dbReference>
<dbReference type="InterPro" id="IPR029058">
    <property type="entry name" value="AB_hydrolase_fold"/>
</dbReference>
<dbReference type="EMBL" id="JAGSOT010000001">
    <property type="protein sequence ID" value="MBR7794563.1"/>
    <property type="molecule type" value="Genomic_DNA"/>
</dbReference>
<feature type="domain" description="AB hydrolase-1" evidence="4">
    <location>
        <begin position="1"/>
        <end position="229"/>
    </location>
</feature>
<comment type="pathway">
    <text evidence="3">Quinol/quinone metabolism; menaquinone biosynthesis.</text>
</comment>
<dbReference type="Gene3D" id="3.40.50.1820">
    <property type="entry name" value="alpha/beta hydrolase"/>
    <property type="match status" value="1"/>
</dbReference>
<organism evidence="5 6">
    <name type="scientific">Virgibacillus salarius</name>
    <dbReference type="NCBI Taxonomy" id="447199"/>
    <lineage>
        <taxon>Bacteria</taxon>
        <taxon>Bacillati</taxon>
        <taxon>Bacillota</taxon>
        <taxon>Bacilli</taxon>
        <taxon>Bacillales</taxon>
        <taxon>Bacillaceae</taxon>
        <taxon>Virgibacillus</taxon>
    </lineage>
</organism>
<proteinExistence type="inferred from homology"/>
<protein>
    <recommendedName>
        <fullName evidence="3">Putative 2-succinyl-6-hydroxy-2,4-cyclohexadiene-1-carboxylate synthase</fullName>
        <shortName evidence="3">SHCHC synthase</shortName>
        <ecNumber evidence="3">4.2.99.20</ecNumber>
    </recommendedName>
</protein>
<evidence type="ECO:0000256" key="3">
    <source>
        <dbReference type="HAMAP-Rule" id="MF_01660"/>
    </source>
</evidence>
<comment type="subunit">
    <text evidence="3">Monomer.</text>
</comment>
<dbReference type="PRINTS" id="PR00111">
    <property type="entry name" value="ABHYDROLASE"/>
</dbReference>
<dbReference type="GO" id="GO:0009234">
    <property type="term" value="P:menaquinone biosynthetic process"/>
    <property type="evidence" value="ECO:0007669"/>
    <property type="project" value="UniProtKB-UniRule"/>
</dbReference>
<dbReference type="NCBIfam" id="TIGR03695">
    <property type="entry name" value="menH_SHCHC"/>
    <property type="match status" value="1"/>
</dbReference>
<keyword evidence="6" id="KW-1185">Reference proteome</keyword>
<reference evidence="5" key="1">
    <citation type="submission" date="2021-04" db="EMBL/GenBank/DDBJ databases">
        <title>Isolation and polyphasic classification of algal microorganism.</title>
        <authorList>
            <person name="Wang S."/>
        </authorList>
    </citation>
    <scope>NUCLEOTIDE SEQUENCE</scope>
    <source>
        <strain evidence="5">720a</strain>
    </source>
</reference>
<comment type="function">
    <text evidence="3">Catalyzes a proton abstraction reaction that results in 2,5-elimination of pyruvate from 2-succinyl-5-enolpyruvyl-6-hydroxy-3-cyclohexene-1-carboxylate (SEPHCHC) and the formation of 2-succinyl-6-hydroxy-2,4-cyclohexadiene-1-carboxylate (SHCHC).</text>
</comment>
<dbReference type="InterPro" id="IPR000073">
    <property type="entry name" value="AB_hydrolase_1"/>
</dbReference>
<dbReference type="PANTHER" id="PTHR42916:SF1">
    <property type="entry name" value="PROTEIN PHYLLO, CHLOROPLASTIC"/>
    <property type="match status" value="1"/>
</dbReference>
<dbReference type="InterPro" id="IPR022485">
    <property type="entry name" value="SHCHC_synthase_MenH"/>
</dbReference>